<proteinExistence type="inferred from homology"/>
<comment type="catalytic activity">
    <reaction evidence="6">
        <text>L-histidine(out) + L-arginine(in) = L-histidine(in) + L-arginine(out)</text>
        <dbReference type="Rhea" id="RHEA:71063"/>
        <dbReference type="ChEBI" id="CHEBI:32682"/>
        <dbReference type="ChEBI" id="CHEBI:57595"/>
    </reaction>
</comment>
<protein>
    <submittedName>
        <fullName evidence="9">PQ loop repeat-domain-containing protein</fullName>
    </submittedName>
</protein>
<feature type="transmembrane region" description="Helical" evidence="8">
    <location>
        <begin position="394"/>
        <end position="414"/>
    </location>
</feature>
<feature type="transmembrane region" description="Helical" evidence="8">
    <location>
        <begin position="434"/>
        <end position="457"/>
    </location>
</feature>
<name>A0AAD4C3E1_BOLED</name>
<evidence type="ECO:0000256" key="1">
    <source>
        <dbReference type="ARBA" id="ARBA00004141"/>
    </source>
</evidence>
<feature type="transmembrane region" description="Helical" evidence="8">
    <location>
        <begin position="267"/>
        <end position="285"/>
    </location>
</feature>
<dbReference type="InterPro" id="IPR006603">
    <property type="entry name" value="PQ-loop_rpt"/>
</dbReference>
<evidence type="ECO:0000313" key="9">
    <source>
        <dbReference type="EMBL" id="KAF8447496.1"/>
    </source>
</evidence>
<dbReference type="Proteomes" id="UP001194468">
    <property type="component" value="Unassembled WGS sequence"/>
</dbReference>
<dbReference type="InterPro" id="IPR051415">
    <property type="entry name" value="LAAT-1"/>
</dbReference>
<dbReference type="GO" id="GO:0034488">
    <property type="term" value="P:basic amino acid transmembrane export from vacuole"/>
    <property type="evidence" value="ECO:0007669"/>
    <property type="project" value="TreeGrafter"/>
</dbReference>
<evidence type="ECO:0000313" key="10">
    <source>
        <dbReference type="Proteomes" id="UP001194468"/>
    </source>
</evidence>
<feature type="region of interest" description="Disordered" evidence="7">
    <location>
        <begin position="188"/>
        <end position="210"/>
    </location>
</feature>
<dbReference type="Gene3D" id="1.20.1280.290">
    <property type="match status" value="2"/>
</dbReference>
<feature type="region of interest" description="Disordered" evidence="7">
    <location>
        <begin position="235"/>
        <end position="261"/>
    </location>
</feature>
<keyword evidence="3 8" id="KW-1133">Transmembrane helix</keyword>
<dbReference type="Pfam" id="PF04193">
    <property type="entry name" value="PQ-loop"/>
    <property type="match status" value="2"/>
</dbReference>
<keyword evidence="2 8" id="KW-0812">Transmembrane</keyword>
<dbReference type="GO" id="GO:0015174">
    <property type="term" value="F:basic amino acid transmembrane transporter activity"/>
    <property type="evidence" value="ECO:0007669"/>
    <property type="project" value="TreeGrafter"/>
</dbReference>
<gene>
    <name evidence="9" type="ORF">L210DRAFT_3390490</name>
</gene>
<reference evidence="9" key="1">
    <citation type="submission" date="2019-10" db="EMBL/GenBank/DDBJ databases">
        <authorList>
            <consortium name="DOE Joint Genome Institute"/>
            <person name="Kuo A."/>
            <person name="Miyauchi S."/>
            <person name="Kiss E."/>
            <person name="Drula E."/>
            <person name="Kohler A."/>
            <person name="Sanchez-Garcia M."/>
            <person name="Andreopoulos B."/>
            <person name="Barry K.W."/>
            <person name="Bonito G."/>
            <person name="Buee M."/>
            <person name="Carver A."/>
            <person name="Chen C."/>
            <person name="Cichocki N."/>
            <person name="Clum A."/>
            <person name="Culley D."/>
            <person name="Crous P.W."/>
            <person name="Fauchery L."/>
            <person name="Girlanda M."/>
            <person name="Hayes R."/>
            <person name="Keri Z."/>
            <person name="LaButti K."/>
            <person name="Lipzen A."/>
            <person name="Lombard V."/>
            <person name="Magnuson J."/>
            <person name="Maillard F."/>
            <person name="Morin E."/>
            <person name="Murat C."/>
            <person name="Nolan M."/>
            <person name="Ohm R."/>
            <person name="Pangilinan J."/>
            <person name="Pereira M."/>
            <person name="Perotto S."/>
            <person name="Peter M."/>
            <person name="Riley R."/>
            <person name="Sitrit Y."/>
            <person name="Stielow B."/>
            <person name="Szollosi G."/>
            <person name="Zifcakova L."/>
            <person name="Stursova M."/>
            <person name="Spatafora J.W."/>
            <person name="Tedersoo L."/>
            <person name="Vaario L.-M."/>
            <person name="Yamada A."/>
            <person name="Yan M."/>
            <person name="Wang P."/>
            <person name="Xu J."/>
            <person name="Bruns T."/>
            <person name="Baldrian P."/>
            <person name="Vilgalys R."/>
            <person name="Henrissat B."/>
            <person name="Grigoriev I.V."/>
            <person name="Hibbett D."/>
            <person name="Nagy L.G."/>
            <person name="Martin F.M."/>
        </authorList>
    </citation>
    <scope>NUCLEOTIDE SEQUENCE</scope>
    <source>
        <strain evidence="9">BED1</strain>
    </source>
</reference>
<reference evidence="9" key="2">
    <citation type="journal article" date="2020" name="Nat. Commun.">
        <title>Large-scale genome sequencing of mycorrhizal fungi provides insights into the early evolution of symbiotic traits.</title>
        <authorList>
            <person name="Miyauchi S."/>
            <person name="Kiss E."/>
            <person name="Kuo A."/>
            <person name="Drula E."/>
            <person name="Kohler A."/>
            <person name="Sanchez-Garcia M."/>
            <person name="Morin E."/>
            <person name="Andreopoulos B."/>
            <person name="Barry K.W."/>
            <person name="Bonito G."/>
            <person name="Buee M."/>
            <person name="Carver A."/>
            <person name="Chen C."/>
            <person name="Cichocki N."/>
            <person name="Clum A."/>
            <person name="Culley D."/>
            <person name="Crous P.W."/>
            <person name="Fauchery L."/>
            <person name="Girlanda M."/>
            <person name="Hayes R.D."/>
            <person name="Keri Z."/>
            <person name="LaButti K."/>
            <person name="Lipzen A."/>
            <person name="Lombard V."/>
            <person name="Magnuson J."/>
            <person name="Maillard F."/>
            <person name="Murat C."/>
            <person name="Nolan M."/>
            <person name="Ohm R.A."/>
            <person name="Pangilinan J."/>
            <person name="Pereira M.F."/>
            <person name="Perotto S."/>
            <person name="Peter M."/>
            <person name="Pfister S."/>
            <person name="Riley R."/>
            <person name="Sitrit Y."/>
            <person name="Stielow J.B."/>
            <person name="Szollosi G."/>
            <person name="Zifcakova L."/>
            <person name="Stursova M."/>
            <person name="Spatafora J.W."/>
            <person name="Tedersoo L."/>
            <person name="Vaario L.M."/>
            <person name="Yamada A."/>
            <person name="Yan M."/>
            <person name="Wang P."/>
            <person name="Xu J."/>
            <person name="Bruns T."/>
            <person name="Baldrian P."/>
            <person name="Vilgalys R."/>
            <person name="Dunand C."/>
            <person name="Henrissat B."/>
            <person name="Grigoriev I.V."/>
            <person name="Hibbett D."/>
            <person name="Nagy L.G."/>
            <person name="Martin F.M."/>
        </authorList>
    </citation>
    <scope>NUCLEOTIDE SEQUENCE</scope>
    <source>
        <strain evidence="9">BED1</strain>
    </source>
</reference>
<sequence length="517" mass="57395">MFLVESVSDFLGYTSICCWLGAQFPQILENIRQQSCESLALPFLFNWMLGDASNLIGCILTHQLPFQTYLATYFCVVDCCLLYQYFYYSGSPETPITYPHTRSRATSSARRLSIDASHYRTLSATAGNIATAAALAAHSEHRHPKKLGDFLVDEHITTQYPYEEPQGEVSDAVPSALSESFYSESGRRKRVSWSRERQDPPPGGSLRRHMSPVVPATLRHTPAAAAAALVARGRPLRREEDEDEEDVSEEQMVEAERRNTSRASRRSAGMVLLGMGVLFGIGRYTGDTQPLIGRRAKTGAVLVSTSNLNIPLSGLPVAENPSKHLTDTTPFSFDVELPSLPNDSGFNQSRQPDEDTNYERIVGRIFAWTCTTLYLTSRLPQIWKNYVRKSVEGLSMYLFVFAFLGNFFYVLSIVTSPKAHLPPPASTEFLGESLPYLLGSGGTFMFDITIVSQSFIYKGKHPRRSYIRSRGNSLVRSAALAEETAGLLRGDMLAAARARSEWAHADIAAVPRSQSRS</sequence>
<keyword evidence="4 8" id="KW-0472">Membrane</keyword>
<dbReference type="AlphaFoldDB" id="A0AAD4C3E1"/>
<dbReference type="EMBL" id="WHUW01000004">
    <property type="protein sequence ID" value="KAF8447496.1"/>
    <property type="molecule type" value="Genomic_DNA"/>
</dbReference>
<evidence type="ECO:0000256" key="2">
    <source>
        <dbReference type="ARBA" id="ARBA00022692"/>
    </source>
</evidence>
<comment type="similarity">
    <text evidence="5">Belongs to the laat-1 family.</text>
</comment>
<dbReference type="GO" id="GO:0000329">
    <property type="term" value="C:fungal-type vacuole membrane"/>
    <property type="evidence" value="ECO:0007669"/>
    <property type="project" value="TreeGrafter"/>
</dbReference>
<comment type="caution">
    <text evidence="9">The sequence shown here is derived from an EMBL/GenBank/DDBJ whole genome shotgun (WGS) entry which is preliminary data.</text>
</comment>
<evidence type="ECO:0000256" key="4">
    <source>
        <dbReference type="ARBA" id="ARBA00023136"/>
    </source>
</evidence>
<evidence type="ECO:0000256" key="3">
    <source>
        <dbReference type="ARBA" id="ARBA00022989"/>
    </source>
</evidence>
<evidence type="ECO:0000256" key="8">
    <source>
        <dbReference type="SAM" id="Phobius"/>
    </source>
</evidence>
<dbReference type="PANTHER" id="PTHR16201">
    <property type="entry name" value="SEVEN TRANSMEMBRANE PROTEIN 1-RELATED"/>
    <property type="match status" value="1"/>
</dbReference>
<accession>A0AAD4C3E1</accession>
<keyword evidence="10" id="KW-1185">Reference proteome</keyword>
<dbReference type="SMART" id="SM00679">
    <property type="entry name" value="CTNS"/>
    <property type="match status" value="2"/>
</dbReference>
<evidence type="ECO:0000256" key="6">
    <source>
        <dbReference type="ARBA" id="ARBA00050768"/>
    </source>
</evidence>
<dbReference type="PANTHER" id="PTHR16201:SF34">
    <property type="entry name" value="LYSOSOMAL AMINO ACID TRANSPORTER 1"/>
    <property type="match status" value="1"/>
</dbReference>
<organism evidence="9 10">
    <name type="scientific">Boletus edulis BED1</name>
    <dbReference type="NCBI Taxonomy" id="1328754"/>
    <lineage>
        <taxon>Eukaryota</taxon>
        <taxon>Fungi</taxon>
        <taxon>Dikarya</taxon>
        <taxon>Basidiomycota</taxon>
        <taxon>Agaricomycotina</taxon>
        <taxon>Agaricomycetes</taxon>
        <taxon>Agaricomycetidae</taxon>
        <taxon>Boletales</taxon>
        <taxon>Boletineae</taxon>
        <taxon>Boletaceae</taxon>
        <taxon>Boletoideae</taxon>
        <taxon>Boletus</taxon>
    </lineage>
</organism>
<evidence type="ECO:0000256" key="5">
    <source>
        <dbReference type="ARBA" id="ARBA00038039"/>
    </source>
</evidence>
<feature type="compositionally biased region" description="Acidic residues" evidence="7">
    <location>
        <begin position="240"/>
        <end position="253"/>
    </location>
</feature>
<dbReference type="FunFam" id="1.20.1280.290:FF:000009">
    <property type="entry name" value="PQ loop repeat family protein"/>
    <property type="match status" value="1"/>
</dbReference>
<comment type="subcellular location">
    <subcellularLocation>
        <location evidence="1">Membrane</location>
        <topology evidence="1">Multi-pass membrane protein</topology>
    </subcellularLocation>
</comment>
<evidence type="ECO:0000256" key="7">
    <source>
        <dbReference type="SAM" id="MobiDB-lite"/>
    </source>
</evidence>